<accession>S9UX62</accession>
<dbReference type="EMBL" id="ATMH01012605">
    <property type="protein sequence ID" value="EPY15090.1"/>
    <property type="molecule type" value="Genomic_DNA"/>
</dbReference>
<evidence type="ECO:0008006" key="3">
    <source>
        <dbReference type="Google" id="ProtNLM"/>
    </source>
</evidence>
<reference evidence="1 2" key="1">
    <citation type="journal article" date="2013" name="PLoS ONE">
        <title>Predicting the Proteins of Angomonas deanei, Strigomonas culicis and Their Respective Endosymbionts Reveals New Aspects of the Trypanosomatidae Family.</title>
        <authorList>
            <person name="Motta M.C."/>
            <person name="Martins A.C."/>
            <person name="de Souza S.S."/>
            <person name="Catta-Preta C.M."/>
            <person name="Silva R."/>
            <person name="Klein C.C."/>
            <person name="de Almeida L.G."/>
            <person name="de Lima Cunha O."/>
            <person name="Ciapina L.P."/>
            <person name="Brocchi M."/>
            <person name="Colabardini A.C."/>
            <person name="de Araujo Lima B."/>
            <person name="Machado C.R."/>
            <person name="de Almeida Soares C.M."/>
            <person name="Probst C.M."/>
            <person name="de Menezes C.B."/>
            <person name="Thompson C.E."/>
            <person name="Bartholomeu D.C."/>
            <person name="Gradia D.F."/>
            <person name="Pavoni D.P."/>
            <person name="Grisard E.C."/>
            <person name="Fantinatti-Garboggini F."/>
            <person name="Marchini F.K."/>
            <person name="Rodrigues-Luiz G.F."/>
            <person name="Wagner G."/>
            <person name="Goldman G.H."/>
            <person name="Fietto J.L."/>
            <person name="Elias M.C."/>
            <person name="Goldman M.H."/>
            <person name="Sagot M.F."/>
            <person name="Pereira M."/>
            <person name="Stoco P.H."/>
            <person name="de Mendonca-Neto R.P."/>
            <person name="Teixeira S.M."/>
            <person name="Maciel T.E."/>
            <person name="de Oliveira Mendes T.A."/>
            <person name="Urmenyi T.P."/>
            <person name="de Souza W."/>
            <person name="Schenkman S."/>
            <person name="de Vasconcelos A.T."/>
        </authorList>
    </citation>
    <scope>NUCLEOTIDE SEQUENCE [LARGE SCALE GENOMIC DNA]</scope>
</reference>
<dbReference type="PANTHER" id="PTHR11014">
    <property type="entry name" value="PEPTIDASE M20 FAMILY MEMBER"/>
    <property type="match status" value="1"/>
</dbReference>
<evidence type="ECO:0000313" key="2">
    <source>
        <dbReference type="Proteomes" id="UP000015354"/>
    </source>
</evidence>
<name>S9UX62_9TRYP</name>
<dbReference type="Gene3D" id="3.30.70.360">
    <property type="match status" value="1"/>
</dbReference>
<dbReference type="InterPro" id="IPR002933">
    <property type="entry name" value="Peptidase_M20"/>
</dbReference>
<dbReference type="Proteomes" id="UP000015354">
    <property type="component" value="Unassembled WGS sequence"/>
</dbReference>
<sequence length="142" mass="15959">MAAAAGELLLTVRAVYEAELLSLRDALVALAQRKATEEGLEMRFEYSDYFPETRNDPGCTDHVRAVAKRQGRELVELKAPLRPSEDFGYYGKKCPATYFFIGNGVDYPAIHTTQYDFRDENIRVGVEMFRGLAGMDQPQSAL</sequence>
<dbReference type="GO" id="GO:0016787">
    <property type="term" value="F:hydrolase activity"/>
    <property type="evidence" value="ECO:0007669"/>
    <property type="project" value="InterPro"/>
</dbReference>
<dbReference type="OrthoDB" id="6119954at2759"/>
<comment type="caution">
    <text evidence="1">The sequence shown here is derived from an EMBL/GenBank/DDBJ whole genome shotgun (WGS) entry which is preliminary data.</text>
</comment>
<evidence type="ECO:0000313" key="1">
    <source>
        <dbReference type="EMBL" id="EPY15090.1"/>
    </source>
</evidence>
<dbReference type="Gene3D" id="3.40.630.10">
    <property type="entry name" value="Zn peptidases"/>
    <property type="match status" value="1"/>
</dbReference>
<keyword evidence="2" id="KW-1185">Reference proteome</keyword>
<dbReference type="SUPFAM" id="SSF53187">
    <property type="entry name" value="Zn-dependent exopeptidases"/>
    <property type="match status" value="1"/>
</dbReference>
<dbReference type="AlphaFoldDB" id="S9UX62"/>
<dbReference type="PANTHER" id="PTHR11014:SF169">
    <property type="entry name" value="CLAN MH, FAMILY M20, PEPTIDASE T-LIKE METALLOPEPTIDASE"/>
    <property type="match status" value="1"/>
</dbReference>
<protein>
    <recommendedName>
        <fullName evidence="3">Aminoacylase</fullName>
    </recommendedName>
</protein>
<gene>
    <name evidence="1" type="ORF">STCU_12352</name>
</gene>
<dbReference type="InterPro" id="IPR017439">
    <property type="entry name" value="Amidohydrolase"/>
</dbReference>
<proteinExistence type="predicted"/>
<organism evidence="1 2">
    <name type="scientific">Strigomonas culicis</name>
    <dbReference type="NCBI Taxonomy" id="28005"/>
    <lineage>
        <taxon>Eukaryota</taxon>
        <taxon>Discoba</taxon>
        <taxon>Euglenozoa</taxon>
        <taxon>Kinetoplastea</taxon>
        <taxon>Metakinetoplastina</taxon>
        <taxon>Trypanosomatida</taxon>
        <taxon>Trypanosomatidae</taxon>
        <taxon>Strigomonadinae</taxon>
        <taxon>Strigomonas</taxon>
    </lineage>
</organism>
<dbReference type="Pfam" id="PF01546">
    <property type="entry name" value="Peptidase_M20"/>
    <property type="match status" value="1"/>
</dbReference>